<dbReference type="GO" id="GO:0016787">
    <property type="term" value="F:hydrolase activity"/>
    <property type="evidence" value="ECO:0007669"/>
    <property type="project" value="InterPro"/>
</dbReference>
<dbReference type="GO" id="GO:0032042">
    <property type="term" value="P:mitochondrial DNA metabolic process"/>
    <property type="evidence" value="ECO:0007669"/>
    <property type="project" value="EnsemblFungi"/>
</dbReference>
<dbReference type="InterPro" id="IPR050742">
    <property type="entry name" value="Helicase_Restrict-Modif_Enz"/>
</dbReference>
<keyword evidence="1" id="KW-0378">Hydrolase</keyword>
<dbReference type="PROSITE" id="PS51192">
    <property type="entry name" value="HELICASE_ATP_BIND_1"/>
    <property type="match status" value="1"/>
</dbReference>
<dbReference type="Gene3D" id="3.40.50.300">
    <property type="entry name" value="P-loop containing nucleotide triphosphate hydrolases"/>
    <property type="match status" value="2"/>
</dbReference>
<proteinExistence type="predicted"/>
<accession>J7RJD6</accession>
<dbReference type="Pfam" id="PF00271">
    <property type="entry name" value="Helicase_C"/>
    <property type="match status" value="1"/>
</dbReference>
<evidence type="ECO:0000313" key="4">
    <source>
        <dbReference type="EMBL" id="CCK69633.1"/>
    </source>
</evidence>
<name>J7RJD6_HUIN7</name>
<dbReference type="STRING" id="1071383.J7RJD6"/>
<dbReference type="HOGENOM" id="CLU_014765_0_0_1"/>
<evidence type="ECO:0000313" key="5">
    <source>
        <dbReference type="Proteomes" id="UP000006310"/>
    </source>
</evidence>
<dbReference type="InterPro" id="IPR006935">
    <property type="entry name" value="Helicase/UvrB_N"/>
</dbReference>
<dbReference type="GO" id="GO:0005524">
    <property type="term" value="F:ATP binding"/>
    <property type="evidence" value="ECO:0007669"/>
    <property type="project" value="InterPro"/>
</dbReference>
<evidence type="ECO:0008006" key="6">
    <source>
        <dbReference type="Google" id="ProtNLM"/>
    </source>
</evidence>
<evidence type="ECO:0000259" key="3">
    <source>
        <dbReference type="PROSITE" id="PS51194"/>
    </source>
</evidence>
<dbReference type="CDD" id="cd18799">
    <property type="entry name" value="SF2_C_EcoAI-like"/>
    <property type="match status" value="1"/>
</dbReference>
<dbReference type="GeneID" id="34525313"/>
<dbReference type="GO" id="GO:0036121">
    <property type="term" value="F:double-stranded DNA helicase activity"/>
    <property type="evidence" value="ECO:0007669"/>
    <property type="project" value="EnsemblFungi"/>
</dbReference>
<dbReference type="EMBL" id="HE978316">
    <property type="protein sequence ID" value="CCK69633.1"/>
    <property type="molecule type" value="Genomic_DNA"/>
</dbReference>
<sequence length="700" mass="79857">MLLGIRGLCRWMVPSTARVLQRPMSSLPSLRDYQEKAIANCLEAIQQGTLRIGVSLATGGGKTVIFANLIDRYFQELAERGHRDSSPKCLLLVHRRELAFQAIATIKRCVPRLRLQLEMGKYHANYDDADVIIASVQSLVRRLDSCDPKQVDLIVVDEAHHIVADSYAKVLAHFQADTPQTEIPVVGFSATFERADRKAISRALDEIIYHRGIVEMIEDRWLCEGKFTTVAIDADLTQVKTTAAGRGTSNVEMLSRVINVDSINEVIVKTYLHKRDTARVKSTLLFAIDKAHVQALYEKFKSYGVQAEYVTSDLKSDVRDRTIQRFRDRQSEVLINCGILTEGTDIPNIDCILLCRPTRSRPLLVQMIGRGLRLHHKKSHCHIVDFVGAKSVGVVSFPSLVGVPDYRGTLDEATMDDLAKIKEAWDEKERRMREQAQMEESRLSEERAQREAMLRESQEKKIQYMQELVNSVDLTMVSYDSFEKFCDDQIALDSLSGDPASSSTRKMEHNLLTQSNYLWLKFSDDGWAFSLMGYNHLRIYREKDPADKTKVVYKLKLYREIPRHFRSSFDGKFNTTEVMKSERDLFKIVGKAHSVIEELSRQKTATSKFGPPNVTKFAPWRRRPATERQKAYIGRLLHKLYSTSKKPFGTLTSRDIDRYISTLTRGAASNLGFLTSIAPVYPIRNLLKVLEFKSKHNQQP</sequence>
<dbReference type="OMA" id="DKWLCEG"/>
<keyword evidence="5" id="KW-1185">Reference proteome</keyword>
<feature type="domain" description="Helicase ATP-binding" evidence="2">
    <location>
        <begin position="43"/>
        <end position="210"/>
    </location>
</feature>
<dbReference type="GO" id="GO:0000403">
    <property type="term" value="F:Y-form DNA binding"/>
    <property type="evidence" value="ECO:0007669"/>
    <property type="project" value="EnsemblFungi"/>
</dbReference>
<dbReference type="PANTHER" id="PTHR47396:SF1">
    <property type="entry name" value="ATP-DEPENDENT HELICASE IRC3-RELATED"/>
    <property type="match status" value="1"/>
</dbReference>
<reference evidence="4 5" key="1">
    <citation type="journal article" date="2011" name="Proc. Natl. Acad. Sci. U.S.A.">
        <title>Evolutionary erosion of yeast sex chromosomes by mating-type switching accidents.</title>
        <authorList>
            <person name="Gordon J.L."/>
            <person name="Armisen D."/>
            <person name="Proux-Wera E."/>
            <person name="Oheigeartaigh S.S."/>
            <person name="Byrne K.P."/>
            <person name="Wolfe K.H."/>
        </authorList>
    </citation>
    <scope>NUCLEOTIDE SEQUENCE [LARGE SCALE GENOMIC DNA]</scope>
    <source>
        <strain evidence="5">ATCC MYA-139 / BCRC 22969 / CBS 8797 / CCRC 22969 / KCTC 17520 / NBRC 10181 / NCYC 3082</strain>
    </source>
</reference>
<dbReference type="InterPro" id="IPR001650">
    <property type="entry name" value="Helicase_C-like"/>
</dbReference>
<dbReference type="GO" id="GO:1905082">
    <property type="term" value="P:regulation of mitochondrial translational elongation"/>
    <property type="evidence" value="ECO:0007669"/>
    <property type="project" value="EnsemblFungi"/>
</dbReference>
<dbReference type="GO" id="GO:0005759">
    <property type="term" value="C:mitochondrial matrix"/>
    <property type="evidence" value="ECO:0007669"/>
    <property type="project" value="EnsemblFungi"/>
</dbReference>
<keyword evidence="1" id="KW-0067">ATP-binding</keyword>
<dbReference type="GO" id="GO:0070125">
    <property type="term" value="P:mitochondrial translational elongation"/>
    <property type="evidence" value="ECO:0007669"/>
    <property type="project" value="TreeGrafter"/>
</dbReference>
<keyword evidence="1" id="KW-0547">Nucleotide-binding</keyword>
<protein>
    <recommendedName>
        <fullName evidence="6">ATP-dependent helicase IRC3</fullName>
    </recommendedName>
</protein>
<feature type="domain" description="Helicase C-terminal" evidence="3">
    <location>
        <begin position="259"/>
        <end position="444"/>
    </location>
</feature>
<dbReference type="GO" id="GO:0061749">
    <property type="term" value="F:forked DNA-dependent helicase activity"/>
    <property type="evidence" value="ECO:0007669"/>
    <property type="project" value="EnsemblFungi"/>
</dbReference>
<dbReference type="OrthoDB" id="16911at2759"/>
<organism evidence="4 5">
    <name type="scientific">Huiozyma naganishii (strain ATCC MYA-139 / BCRC 22969 / CBS 8797 / KCTC 17520 / NBRC 10181 / NCYC 3082 / Yp74L-3)</name>
    <name type="common">Yeast</name>
    <name type="synonym">Kazachstania naganishii</name>
    <dbReference type="NCBI Taxonomy" id="1071383"/>
    <lineage>
        <taxon>Eukaryota</taxon>
        <taxon>Fungi</taxon>
        <taxon>Dikarya</taxon>
        <taxon>Ascomycota</taxon>
        <taxon>Saccharomycotina</taxon>
        <taxon>Saccharomycetes</taxon>
        <taxon>Saccharomycetales</taxon>
        <taxon>Saccharomycetaceae</taxon>
        <taxon>Huiozyma</taxon>
    </lineage>
</organism>
<evidence type="ECO:0000256" key="1">
    <source>
        <dbReference type="ARBA" id="ARBA00022806"/>
    </source>
</evidence>
<dbReference type="RefSeq" id="XP_022463879.1">
    <property type="nucleotide sequence ID" value="XM_022607266.1"/>
</dbReference>
<dbReference type="KEGG" id="kng:KNAG_0C05350"/>
<keyword evidence="1" id="KW-0347">Helicase</keyword>
<dbReference type="SMART" id="SM00487">
    <property type="entry name" value="DEXDc"/>
    <property type="match status" value="1"/>
</dbReference>
<dbReference type="PANTHER" id="PTHR47396">
    <property type="entry name" value="TYPE I RESTRICTION ENZYME ECOKI R PROTEIN"/>
    <property type="match status" value="1"/>
</dbReference>
<dbReference type="SMART" id="SM00490">
    <property type="entry name" value="HELICc"/>
    <property type="match status" value="1"/>
</dbReference>
<dbReference type="SUPFAM" id="SSF52540">
    <property type="entry name" value="P-loop containing nucleoside triphosphate hydrolases"/>
    <property type="match status" value="1"/>
</dbReference>
<dbReference type="Pfam" id="PF04851">
    <property type="entry name" value="ResIII"/>
    <property type="match status" value="1"/>
</dbReference>
<dbReference type="InterPro" id="IPR014001">
    <property type="entry name" value="Helicase_ATP-bd"/>
</dbReference>
<reference evidence="5" key="2">
    <citation type="submission" date="2012-08" db="EMBL/GenBank/DDBJ databases">
        <title>Genome sequence of Kazachstania naganishii.</title>
        <authorList>
            <person name="Gordon J.L."/>
            <person name="Armisen D."/>
            <person name="Proux-Wera E."/>
            <person name="OhEigeartaigh S.S."/>
            <person name="Byrne K.P."/>
            <person name="Wolfe K.H."/>
        </authorList>
    </citation>
    <scope>NUCLEOTIDE SEQUENCE [LARGE SCALE GENOMIC DNA]</scope>
    <source>
        <strain evidence="5">ATCC MYA-139 / BCRC 22969 / CBS 8797 / CCRC 22969 / KCTC 17520 / NBRC 10181 / NCYC 3082</strain>
    </source>
</reference>
<evidence type="ECO:0000259" key="2">
    <source>
        <dbReference type="PROSITE" id="PS51192"/>
    </source>
</evidence>
<dbReference type="PROSITE" id="PS51194">
    <property type="entry name" value="HELICASE_CTER"/>
    <property type="match status" value="1"/>
</dbReference>
<dbReference type="AlphaFoldDB" id="J7RJD6"/>
<dbReference type="InterPro" id="IPR027417">
    <property type="entry name" value="P-loop_NTPase"/>
</dbReference>
<dbReference type="Proteomes" id="UP000006310">
    <property type="component" value="Chromosome 3"/>
</dbReference>
<gene>
    <name evidence="4" type="primary">KNAG0C05350</name>
    <name evidence="4" type="ordered locus">KNAG_0C05350</name>
</gene>
<dbReference type="eggNOG" id="ENOG502QT4U">
    <property type="taxonomic scope" value="Eukaryota"/>
</dbReference>